<proteinExistence type="predicted"/>
<name>A0A228HL35_9BURK</name>
<organism evidence="1 2">
    <name type="scientific">Burkholderia aenigmatica</name>
    <dbReference type="NCBI Taxonomy" id="2015348"/>
    <lineage>
        <taxon>Bacteria</taxon>
        <taxon>Pseudomonadati</taxon>
        <taxon>Pseudomonadota</taxon>
        <taxon>Betaproteobacteria</taxon>
        <taxon>Burkholderiales</taxon>
        <taxon>Burkholderiaceae</taxon>
        <taxon>Burkholderia</taxon>
        <taxon>Burkholderia cepacia complex</taxon>
    </lineage>
</organism>
<dbReference type="GeneID" id="93172852"/>
<dbReference type="Proteomes" id="UP000214600">
    <property type="component" value="Unassembled WGS sequence"/>
</dbReference>
<sequence>MITEPISLHLYKTNREFQLRIARLLQESGRQWFEAVERATADSIAESAAEIETLRGKTDWPSVAALPAESLGRLFQRRADDAQAVAREAVKSQAAFTAGLQQALGDWQKAVGEVAGGVNAASSAQDFIKQWSGAWQGATAVANAKVRKEA</sequence>
<comment type="caution">
    <text evidence="1">The sequence shown here is derived from an EMBL/GenBank/DDBJ whole genome shotgun (WGS) entry which is preliminary data.</text>
</comment>
<dbReference type="OrthoDB" id="8266045at2"/>
<reference evidence="1 2" key="2">
    <citation type="submission" date="2017-08" db="EMBL/GenBank/DDBJ databases">
        <title>WGS of novel Burkholderia cepaca complex species.</title>
        <authorList>
            <person name="Lipuma J."/>
            <person name="Spilker T."/>
        </authorList>
    </citation>
    <scope>NUCLEOTIDE SEQUENCE [LARGE SCALE GENOMIC DNA]</scope>
    <source>
        <strain evidence="1 2">AU17325</strain>
    </source>
</reference>
<dbReference type="RefSeq" id="WP_011880243.1">
    <property type="nucleotide sequence ID" value="NZ_CP091649.1"/>
</dbReference>
<dbReference type="EMBL" id="NKFA01000050">
    <property type="protein sequence ID" value="OXI30936.1"/>
    <property type="molecule type" value="Genomic_DNA"/>
</dbReference>
<evidence type="ECO:0000313" key="2">
    <source>
        <dbReference type="Proteomes" id="UP000214600"/>
    </source>
</evidence>
<evidence type="ECO:0008006" key="3">
    <source>
        <dbReference type="Google" id="ProtNLM"/>
    </source>
</evidence>
<accession>A0A228HL35</accession>
<reference evidence="2" key="1">
    <citation type="submission" date="2017-06" db="EMBL/GenBank/DDBJ databases">
        <authorList>
            <person name="LiPuma J."/>
            <person name="Spilker T."/>
        </authorList>
    </citation>
    <scope>NUCLEOTIDE SEQUENCE [LARGE SCALE GENOMIC DNA]</scope>
    <source>
        <strain evidence="2">AU17325</strain>
    </source>
</reference>
<gene>
    <name evidence="1" type="ORF">CFB84_43360</name>
</gene>
<protein>
    <recommendedName>
        <fullName evidence="3">Phasin domain-containing protein</fullName>
    </recommendedName>
</protein>
<dbReference type="AlphaFoldDB" id="A0A228HL35"/>
<evidence type="ECO:0000313" key="1">
    <source>
        <dbReference type="EMBL" id="OXI30936.1"/>
    </source>
</evidence>